<evidence type="ECO:0000313" key="3">
    <source>
        <dbReference type="Proteomes" id="UP000604046"/>
    </source>
</evidence>
<dbReference type="InterPro" id="IPR029058">
    <property type="entry name" value="AB_hydrolase_fold"/>
</dbReference>
<gene>
    <name evidence="2" type="primary">abhd13</name>
    <name evidence="2" type="ORF">SNAT2548_LOCUS8097</name>
</gene>
<keyword evidence="3" id="KW-1185">Reference proteome</keyword>
<dbReference type="SUPFAM" id="SSF52047">
    <property type="entry name" value="RNI-like"/>
    <property type="match status" value="2"/>
</dbReference>
<dbReference type="Gene3D" id="3.80.10.10">
    <property type="entry name" value="Ribonuclease Inhibitor"/>
    <property type="match status" value="2"/>
</dbReference>
<protein>
    <submittedName>
        <fullName evidence="2">Abhd13 protein</fullName>
    </submittedName>
</protein>
<sequence length="884" mass="97087">MCYTFARRLRQLLEVHVLIMEYPGYGICPGTPSEESFCQASQICLKFVVEVLGIPESDIIVLGRSLGAAVALQAAAASAVCGLVLVAPFLSLQEAVGQFTGKETSKLLVNNMFRNNEVIKSIKVPTLIIHGDQDRLVDSSQGKQLLDLCPSDKKCFVSPAGMGHNDDLLASADLLWRFVDCRSYLLELLPDPLDWRALQCACRWRTGTEDLLAEVHVDPRLRSAIGQCCRALRRLPQDDLLGDMVKSAQLSAESVRFFVTLMGARPKGLKDQVLDLGWWHAQLVSEQGTALGLWLQSSNLQELSLAECDGLLQDDGLSRILRGLGSSQLQLRHLNLCAAELCPSHAAPLVDIIARCPLETLNLAFNGRLMIPAGLEGLARAADKRVFGVQRLVLKHCEIAAKAAVPLAAWLGHMPNLRELNLDWNVELYTSLGLRGLVQGMGVERMSVASGVLRTLRVLKLQGCQLPDSTAEVALMDFLRQCTALQLLEVPNCAASQRIWSRRGLDQTTAQSVWKKQGFLQALRQSEVRECLRCLLPGPLDWRALQIACRWGDSASAGPLAEVHRRPRLRSAAVRLSRRLRGLGDLLGTAALKHSAEELRFAVEILGARPRQAPPVRLPEIRMLDLSHEHLLTGGRMLVPLQGQALGIFLRHCPQLEELRVLGHAQICTAAGLEGLVAGLQGLSLPLRTLLFGGCGVSEHAAHCLGQFLRQCPRLTSLSLAGSWQLCTAAGLRAITQTWGEDTLPLELLNLTNCRLKIPSAQALGELLRKCCFLTQLVLSGNQDFFDARAILYLLKGLGDGGLPKLREIAWSPQHLVDMSEAFQKEFGCFLRRCSLLRQSSARRQKDAKDMSNTSSDISVTAVTDGRLCRANAFRRDDCLQKAL</sequence>
<dbReference type="Proteomes" id="UP000604046">
    <property type="component" value="Unassembled WGS sequence"/>
</dbReference>
<feature type="domain" description="AB hydrolase-1" evidence="1">
    <location>
        <begin position="7"/>
        <end position="100"/>
    </location>
</feature>
<reference evidence="2" key="1">
    <citation type="submission" date="2021-02" db="EMBL/GenBank/DDBJ databases">
        <authorList>
            <person name="Dougan E. K."/>
            <person name="Rhodes N."/>
            <person name="Thang M."/>
            <person name="Chan C."/>
        </authorList>
    </citation>
    <scope>NUCLEOTIDE SEQUENCE</scope>
</reference>
<dbReference type="Pfam" id="PF12697">
    <property type="entry name" value="Abhydrolase_6"/>
    <property type="match status" value="1"/>
</dbReference>
<name>A0A812KCC3_9DINO</name>
<dbReference type="OrthoDB" id="436523at2759"/>
<dbReference type="AlphaFoldDB" id="A0A812KCC3"/>
<dbReference type="SUPFAM" id="SSF53474">
    <property type="entry name" value="alpha/beta-Hydrolases"/>
    <property type="match status" value="1"/>
</dbReference>
<organism evidence="2 3">
    <name type="scientific">Symbiodinium natans</name>
    <dbReference type="NCBI Taxonomy" id="878477"/>
    <lineage>
        <taxon>Eukaryota</taxon>
        <taxon>Sar</taxon>
        <taxon>Alveolata</taxon>
        <taxon>Dinophyceae</taxon>
        <taxon>Suessiales</taxon>
        <taxon>Symbiodiniaceae</taxon>
        <taxon>Symbiodinium</taxon>
    </lineage>
</organism>
<comment type="caution">
    <text evidence="2">The sequence shown here is derived from an EMBL/GenBank/DDBJ whole genome shotgun (WGS) entry which is preliminary data.</text>
</comment>
<dbReference type="PANTHER" id="PTHR12277">
    <property type="entry name" value="ALPHA/BETA HYDROLASE DOMAIN-CONTAINING PROTEIN"/>
    <property type="match status" value="1"/>
</dbReference>
<dbReference type="EMBL" id="CAJNDS010000588">
    <property type="protein sequence ID" value="CAE7220880.1"/>
    <property type="molecule type" value="Genomic_DNA"/>
</dbReference>
<dbReference type="InterPro" id="IPR000073">
    <property type="entry name" value="AB_hydrolase_1"/>
</dbReference>
<accession>A0A812KCC3</accession>
<evidence type="ECO:0000313" key="2">
    <source>
        <dbReference type="EMBL" id="CAE7220880.1"/>
    </source>
</evidence>
<evidence type="ECO:0000259" key="1">
    <source>
        <dbReference type="Pfam" id="PF12697"/>
    </source>
</evidence>
<dbReference type="Gene3D" id="3.40.50.1820">
    <property type="entry name" value="alpha/beta hydrolase"/>
    <property type="match status" value="1"/>
</dbReference>
<dbReference type="InterPro" id="IPR032675">
    <property type="entry name" value="LRR_dom_sf"/>
</dbReference>
<proteinExistence type="predicted"/>
<dbReference type="PANTHER" id="PTHR12277:SF81">
    <property type="entry name" value="PROTEIN ABHD13"/>
    <property type="match status" value="1"/>
</dbReference>